<dbReference type="AlphaFoldDB" id="A0A8J3YU28"/>
<gene>
    <name evidence="3" type="ORF">Val02_67660</name>
</gene>
<feature type="region of interest" description="Disordered" evidence="1">
    <location>
        <begin position="405"/>
        <end position="430"/>
    </location>
</feature>
<dbReference type="Pfam" id="PF18571">
    <property type="entry name" value="VWA_3_C"/>
    <property type="match status" value="1"/>
</dbReference>
<evidence type="ECO:0000313" key="3">
    <source>
        <dbReference type="EMBL" id="GIJ49880.1"/>
    </source>
</evidence>
<dbReference type="InterPro" id="IPR041176">
    <property type="entry name" value="VWA_3_C"/>
</dbReference>
<dbReference type="Gene3D" id="1.20.120.1690">
    <property type="match status" value="1"/>
</dbReference>
<sequence>MSDFTVEADWSPHLAVDGGVVDIIVTVTSSAGGAPAAQGAAPSVAQVIMVDCSGSMAGREIEEAKRATNAAIDALRDGVRFAVIAGTERAQAAFPVNQTLVPANDRTRREAKQAVRTMRAGGGTAIGQWLTLARHLFQADPAEIRHAILLTDGANGEARGTLARVLEECAGAFVCDSRGVGSGWVATELRAIASALLGTADALADSGDLATEFRSMIEAQMGKVVADVGLRLWTPAGADVRAVKQVFPEVVDLTTRRTEVNARSGDYPLGAWGAESRDYHVSLSVPGAKPLETRAVLRAGVVARDGTPLAEQKLVTATWTEDIEQSTKVNPRVAQYLGQTELDEAIQEAVAARKAGDTERATAKFGRAAKLAHETGRVGTLKLIEKAVEVVDAPSGTVKLRTTGGVSRDEEMLEARSQKTARVGRGTKES</sequence>
<keyword evidence="4" id="KW-1185">Reference proteome</keyword>
<dbReference type="InterPro" id="IPR036465">
    <property type="entry name" value="vWFA_dom_sf"/>
</dbReference>
<protein>
    <submittedName>
        <fullName evidence="3">VWA domain-containing protein</fullName>
    </submittedName>
</protein>
<evidence type="ECO:0000256" key="1">
    <source>
        <dbReference type="SAM" id="MobiDB-lite"/>
    </source>
</evidence>
<comment type="caution">
    <text evidence="3">The sequence shown here is derived from an EMBL/GenBank/DDBJ whole genome shotgun (WGS) entry which is preliminary data.</text>
</comment>
<dbReference type="SUPFAM" id="SSF53300">
    <property type="entry name" value="vWA-like"/>
    <property type="match status" value="1"/>
</dbReference>
<organism evidence="3 4">
    <name type="scientific">Virgisporangium aliadipatigenens</name>
    <dbReference type="NCBI Taxonomy" id="741659"/>
    <lineage>
        <taxon>Bacteria</taxon>
        <taxon>Bacillati</taxon>
        <taxon>Actinomycetota</taxon>
        <taxon>Actinomycetes</taxon>
        <taxon>Micromonosporales</taxon>
        <taxon>Micromonosporaceae</taxon>
        <taxon>Virgisporangium</taxon>
    </lineage>
</organism>
<dbReference type="PANTHER" id="PTHR45737">
    <property type="entry name" value="VON WILLEBRAND FACTOR A DOMAIN-CONTAINING PROTEIN 5A"/>
    <property type="match status" value="1"/>
</dbReference>
<dbReference type="Gene3D" id="3.40.50.410">
    <property type="entry name" value="von Willebrand factor, type A domain"/>
    <property type="match status" value="1"/>
</dbReference>
<dbReference type="Proteomes" id="UP000619260">
    <property type="component" value="Unassembled WGS sequence"/>
</dbReference>
<dbReference type="InterPro" id="IPR002035">
    <property type="entry name" value="VWF_A"/>
</dbReference>
<dbReference type="PROSITE" id="PS50234">
    <property type="entry name" value="VWFA"/>
    <property type="match status" value="1"/>
</dbReference>
<accession>A0A8J3YU28</accession>
<evidence type="ECO:0000259" key="2">
    <source>
        <dbReference type="PROSITE" id="PS50234"/>
    </source>
</evidence>
<reference evidence="3" key="1">
    <citation type="submission" date="2021-01" db="EMBL/GenBank/DDBJ databases">
        <title>Whole genome shotgun sequence of Virgisporangium aliadipatigenens NBRC 105644.</title>
        <authorList>
            <person name="Komaki H."/>
            <person name="Tamura T."/>
        </authorList>
    </citation>
    <scope>NUCLEOTIDE SEQUENCE</scope>
    <source>
        <strain evidence="3">NBRC 105644</strain>
    </source>
</reference>
<name>A0A8J3YU28_9ACTN</name>
<dbReference type="Gene3D" id="2.60.40.3670">
    <property type="match status" value="1"/>
</dbReference>
<dbReference type="SMART" id="SM00327">
    <property type="entry name" value="VWA"/>
    <property type="match status" value="1"/>
</dbReference>
<evidence type="ECO:0000313" key="4">
    <source>
        <dbReference type="Proteomes" id="UP000619260"/>
    </source>
</evidence>
<feature type="compositionally biased region" description="Basic and acidic residues" evidence="1">
    <location>
        <begin position="407"/>
        <end position="417"/>
    </location>
</feature>
<feature type="domain" description="VWFA" evidence="2">
    <location>
        <begin position="45"/>
        <end position="217"/>
    </location>
</feature>
<dbReference type="EMBL" id="BOPF01000031">
    <property type="protein sequence ID" value="GIJ49880.1"/>
    <property type="molecule type" value="Genomic_DNA"/>
</dbReference>
<proteinExistence type="predicted"/>
<dbReference type="Pfam" id="PF13768">
    <property type="entry name" value="VWA_3"/>
    <property type="match status" value="1"/>
</dbReference>
<dbReference type="CDD" id="cd00198">
    <property type="entry name" value="vWFA"/>
    <property type="match status" value="1"/>
</dbReference>
<dbReference type="PANTHER" id="PTHR45737:SF6">
    <property type="entry name" value="VON WILLEBRAND FACTOR A DOMAIN-CONTAINING PROTEIN 5A"/>
    <property type="match status" value="1"/>
</dbReference>
<dbReference type="RefSeq" id="WP_203903323.1">
    <property type="nucleotide sequence ID" value="NZ_BOPF01000031.1"/>
</dbReference>